<evidence type="ECO:0000256" key="5">
    <source>
        <dbReference type="ARBA" id="ARBA00023136"/>
    </source>
</evidence>
<accession>A0A137NYJ5</accession>
<feature type="domain" description="Major facilitator superfamily (MFS) profile" evidence="6">
    <location>
        <begin position="68"/>
        <end position="553"/>
    </location>
</feature>
<dbReference type="GO" id="GO:0005886">
    <property type="term" value="C:plasma membrane"/>
    <property type="evidence" value="ECO:0007669"/>
    <property type="project" value="TreeGrafter"/>
</dbReference>
<dbReference type="InterPro" id="IPR020846">
    <property type="entry name" value="MFS_dom"/>
</dbReference>
<dbReference type="STRING" id="796925.A0A137NYJ5"/>
<keyword evidence="2" id="KW-0813">Transport</keyword>
<reference evidence="7 8" key="1">
    <citation type="journal article" date="2015" name="Genome Biol. Evol.">
        <title>Phylogenomic analyses indicate that early fungi evolved digesting cell walls of algal ancestors of land plants.</title>
        <authorList>
            <person name="Chang Y."/>
            <person name="Wang S."/>
            <person name="Sekimoto S."/>
            <person name="Aerts A.L."/>
            <person name="Choi C."/>
            <person name="Clum A."/>
            <person name="LaButti K.M."/>
            <person name="Lindquist E.A."/>
            <person name="Yee Ngan C."/>
            <person name="Ohm R.A."/>
            <person name="Salamov A.A."/>
            <person name="Grigoriev I.V."/>
            <person name="Spatafora J.W."/>
            <person name="Berbee M.L."/>
        </authorList>
    </citation>
    <scope>NUCLEOTIDE SEQUENCE [LARGE SCALE GENOMIC DNA]</scope>
    <source>
        <strain evidence="7 8">NRRL 28638</strain>
    </source>
</reference>
<keyword evidence="4" id="KW-1133">Transmembrane helix</keyword>
<dbReference type="GO" id="GO:0022857">
    <property type="term" value="F:transmembrane transporter activity"/>
    <property type="evidence" value="ECO:0007669"/>
    <property type="project" value="InterPro"/>
</dbReference>
<dbReference type="PROSITE" id="PS50850">
    <property type="entry name" value="MFS"/>
    <property type="match status" value="1"/>
</dbReference>
<keyword evidence="5" id="KW-0472">Membrane</keyword>
<dbReference type="InterPro" id="IPR011701">
    <property type="entry name" value="MFS"/>
</dbReference>
<evidence type="ECO:0000256" key="2">
    <source>
        <dbReference type="ARBA" id="ARBA00022448"/>
    </source>
</evidence>
<organism evidence="7 8">
    <name type="scientific">Conidiobolus coronatus (strain ATCC 28846 / CBS 209.66 / NRRL 28638)</name>
    <name type="common">Delacroixia coronata</name>
    <dbReference type="NCBI Taxonomy" id="796925"/>
    <lineage>
        <taxon>Eukaryota</taxon>
        <taxon>Fungi</taxon>
        <taxon>Fungi incertae sedis</taxon>
        <taxon>Zoopagomycota</taxon>
        <taxon>Entomophthoromycotina</taxon>
        <taxon>Entomophthoromycetes</taxon>
        <taxon>Entomophthorales</taxon>
        <taxon>Ancylistaceae</taxon>
        <taxon>Conidiobolus</taxon>
    </lineage>
</organism>
<dbReference type="Pfam" id="PF07690">
    <property type="entry name" value="MFS_1"/>
    <property type="match status" value="1"/>
</dbReference>
<evidence type="ECO:0000259" key="6">
    <source>
        <dbReference type="PROSITE" id="PS50850"/>
    </source>
</evidence>
<dbReference type="GO" id="GO:0012505">
    <property type="term" value="C:endomembrane system"/>
    <property type="evidence" value="ECO:0007669"/>
    <property type="project" value="UniProtKB-SubCell"/>
</dbReference>
<protein>
    <submittedName>
        <fullName evidence="7">MFS general substrate transporter</fullName>
    </submittedName>
</protein>
<evidence type="ECO:0000256" key="1">
    <source>
        <dbReference type="ARBA" id="ARBA00004127"/>
    </source>
</evidence>
<comment type="subcellular location">
    <subcellularLocation>
        <location evidence="1">Endomembrane system</location>
        <topology evidence="1">Multi-pass membrane protein</topology>
    </subcellularLocation>
</comment>
<evidence type="ECO:0000313" key="7">
    <source>
        <dbReference type="EMBL" id="KXN67885.1"/>
    </source>
</evidence>
<dbReference type="PANTHER" id="PTHR23501">
    <property type="entry name" value="MAJOR FACILITATOR SUPERFAMILY"/>
    <property type="match status" value="1"/>
</dbReference>
<dbReference type="EMBL" id="KQ964608">
    <property type="protein sequence ID" value="KXN67885.1"/>
    <property type="molecule type" value="Genomic_DNA"/>
</dbReference>
<dbReference type="SUPFAM" id="SSF103473">
    <property type="entry name" value="MFS general substrate transporter"/>
    <property type="match status" value="2"/>
</dbReference>
<dbReference type="Gene3D" id="1.20.1720.10">
    <property type="entry name" value="Multidrug resistance protein D"/>
    <property type="match status" value="1"/>
</dbReference>
<dbReference type="PRINTS" id="PR01036">
    <property type="entry name" value="TCRTETB"/>
</dbReference>
<keyword evidence="8" id="KW-1185">Reference proteome</keyword>
<keyword evidence="3" id="KW-0812">Transmembrane</keyword>
<dbReference type="OrthoDB" id="6770063at2759"/>
<evidence type="ECO:0000313" key="8">
    <source>
        <dbReference type="Proteomes" id="UP000070444"/>
    </source>
</evidence>
<name>A0A137NYJ5_CONC2</name>
<evidence type="ECO:0000256" key="4">
    <source>
        <dbReference type="ARBA" id="ARBA00022989"/>
    </source>
</evidence>
<proteinExistence type="predicted"/>
<dbReference type="Proteomes" id="UP000070444">
    <property type="component" value="Unassembled WGS sequence"/>
</dbReference>
<dbReference type="PANTHER" id="PTHR23501:SF191">
    <property type="entry name" value="VACUOLAR BASIC AMINO ACID TRANSPORTER 4"/>
    <property type="match status" value="1"/>
</dbReference>
<dbReference type="Gene3D" id="1.20.1250.20">
    <property type="entry name" value="MFS general substrate transporter like domains"/>
    <property type="match status" value="1"/>
</dbReference>
<sequence>MNNQHHQLNNTISVGGGVDNEKKSQCGEAVQISSTDTGTITEFHSKQQSSSSANKTSKLKSILHKVLVTFTLVFGTLIACINETAISTSGDSIARDLGAFGSLTWIAGGYALTALAFTPSYGKLSVIFGRKNVELSIIFCFFIGNLGSSLAHDITTLIIFRSITGIGGGGLMAMSWIMIFDLVPLDKRSDYLGLVSITIALGQNLGPIFGGLLAEINWRYMFYLTLPLCVIFAGLVYFVLDLPQPEGNIKEQVKRVDYFGCLTLILSSVALILATNWGGVEYPWNSAPIIILFILMVLFFIAFCYIQWKVASEPILPARIMNRNVILASIGTFMAGGLQYIAMFYLPIYFQFVDSTSPSMSGYLISPYNALISIICMLSGYFTKLFNTIRGVMWVGGVINLVGLCLIYTMKQDTSLALKMTYILIHAVGIGLVFQLTLFTSTLSVHQIDTDVASCLFIFVLHVGGVVALAIVGSLFNRSLIAEVAKNLSHDSKIGDIEEIILHGTEILTGDNLEILKTCYFNAFKSAFVTTIPFGVLMLLALLGISKIEIPKKPRSIQDSENQVVI</sequence>
<gene>
    <name evidence="7" type="ORF">CONCODRAFT_79981</name>
</gene>
<evidence type="ECO:0000256" key="3">
    <source>
        <dbReference type="ARBA" id="ARBA00022692"/>
    </source>
</evidence>
<dbReference type="InterPro" id="IPR036259">
    <property type="entry name" value="MFS_trans_sf"/>
</dbReference>
<dbReference type="AlphaFoldDB" id="A0A137NYJ5"/>